<organism evidence="1 2">
    <name type="scientific">Echinococcus multilocularis</name>
    <name type="common">Fox tapeworm</name>
    <dbReference type="NCBI Taxonomy" id="6211"/>
    <lineage>
        <taxon>Eukaryota</taxon>
        <taxon>Metazoa</taxon>
        <taxon>Spiralia</taxon>
        <taxon>Lophotrochozoa</taxon>
        <taxon>Platyhelminthes</taxon>
        <taxon>Cestoda</taxon>
        <taxon>Eucestoda</taxon>
        <taxon>Cyclophyllidea</taxon>
        <taxon>Taeniidae</taxon>
        <taxon>Echinococcus</taxon>
    </lineage>
</organism>
<protein>
    <submittedName>
        <fullName evidence="1">Expressed protein</fullName>
    </submittedName>
</protein>
<gene>
    <name evidence="1" type="ORF">EmuJ_001061400</name>
</gene>
<reference evidence="1" key="2">
    <citation type="submission" date="2015-11" db="EMBL/GenBank/DDBJ databases">
        <authorList>
            <person name="Zhang Y."/>
            <person name="Guo Z."/>
        </authorList>
    </citation>
    <scope>NUCLEOTIDE SEQUENCE</scope>
</reference>
<evidence type="ECO:0000313" key="1">
    <source>
        <dbReference type="EMBL" id="CDS42890.1"/>
    </source>
</evidence>
<dbReference type="EMBL" id="LN902842">
    <property type="protein sequence ID" value="CDS42890.1"/>
    <property type="molecule type" value="Genomic_DNA"/>
</dbReference>
<sequence>MHLSPHVISQDASMPTREQNCIQSSMTYTLTSSDNQPHCTCLLCTYTPMLESYAQPTEPPHHVPFTPYSTSW</sequence>
<reference evidence="1" key="1">
    <citation type="journal article" date="2013" name="Nature">
        <title>The genomes of four tapeworm species reveal adaptations to parasitism.</title>
        <authorList>
            <person name="Tsai I.J."/>
            <person name="Zarowiecki M."/>
            <person name="Holroyd N."/>
            <person name="Garciarrubio A."/>
            <person name="Sanchez-Flores A."/>
            <person name="Brooks K.L."/>
            <person name="Tracey A."/>
            <person name="Bobes R.J."/>
            <person name="Fragoso G."/>
            <person name="Sciutto E."/>
            <person name="Aslett M."/>
            <person name="Beasley H."/>
            <person name="Bennett H.M."/>
            <person name="Cai J."/>
            <person name="Camicia F."/>
            <person name="Clark R."/>
            <person name="Cucher M."/>
            <person name="De Silva N."/>
            <person name="Day T.A."/>
            <person name="Deplazes P."/>
            <person name="Estrada K."/>
            <person name="Fernandez C."/>
            <person name="Holland P.W."/>
            <person name="Hou J."/>
            <person name="Hu S."/>
            <person name="Huckvale T."/>
            <person name="Hung S.S."/>
            <person name="Kamenetzky L."/>
            <person name="Keane J.A."/>
            <person name="Kiss F."/>
            <person name="Koziol U."/>
            <person name="Lambert O."/>
            <person name="Liu K."/>
            <person name="Luo X."/>
            <person name="Luo Y."/>
            <person name="Macchiaroli N."/>
            <person name="Nichol S."/>
            <person name="Paps J."/>
            <person name="Parkinson J."/>
            <person name="Pouchkina-Stantcheva N."/>
            <person name="Riddiford N."/>
            <person name="Rosenzvit M."/>
            <person name="Salinas G."/>
            <person name="Wasmuth J.D."/>
            <person name="Zamanian M."/>
            <person name="Zheng Y."/>
            <person name="Cai X."/>
            <person name="Soberon X."/>
            <person name="Olson P.D."/>
            <person name="Laclette J.P."/>
            <person name="Brehm K."/>
            <person name="Berriman M."/>
            <person name="Garciarrubio A."/>
            <person name="Bobes R.J."/>
            <person name="Fragoso G."/>
            <person name="Sanchez-Flores A."/>
            <person name="Estrada K."/>
            <person name="Cevallos M.A."/>
            <person name="Morett E."/>
            <person name="Gonzalez V."/>
            <person name="Portillo T."/>
            <person name="Ochoa-Leyva A."/>
            <person name="Jose M.V."/>
            <person name="Sciutto E."/>
            <person name="Landa A."/>
            <person name="Jimenez L."/>
            <person name="Valdes V."/>
            <person name="Carrero J.C."/>
            <person name="Larralde C."/>
            <person name="Morales-Montor J."/>
            <person name="Limon-Lason J."/>
            <person name="Soberon X."/>
            <person name="Laclette J.P."/>
        </authorList>
    </citation>
    <scope>NUCLEOTIDE SEQUENCE [LARGE SCALE GENOMIC DNA]</scope>
</reference>
<evidence type="ECO:0000313" key="2">
    <source>
        <dbReference type="Proteomes" id="UP000017246"/>
    </source>
</evidence>
<dbReference type="AlphaFoldDB" id="A0A068YL77"/>
<name>A0A068YL77_ECHMU</name>
<dbReference type="Proteomes" id="UP000017246">
    <property type="component" value="Unassembled WGS sequence"/>
</dbReference>
<accession>A0A068YL77</accession>
<proteinExistence type="predicted"/>
<keyword evidence="2" id="KW-1185">Reference proteome</keyword>